<dbReference type="GeneID" id="113399294"/>
<evidence type="ECO:0000313" key="2">
    <source>
        <dbReference type="RefSeq" id="XP_026494173.2"/>
    </source>
</evidence>
<dbReference type="AlphaFoldDB" id="A0A8B8IAR6"/>
<gene>
    <name evidence="2" type="primary">LOC113399294</name>
</gene>
<proteinExistence type="predicted"/>
<dbReference type="OrthoDB" id="7482693at2759"/>
<sequence length="146" mass="16568">MEVYRLIIKYFIVSTTLFQCSVTVKFVRTIEAIGLPYYKISLKLGTCQESILFSENKAWPTARMNRIMDIYYKSEISEFTVSSVEIKLVINDTDCIGSSNSGVGYSEFSATIFLATNMAVLFYSLTIYTCNHNNKIISNEEGFVPN</sequence>
<protein>
    <submittedName>
        <fullName evidence="2">Uncharacterized protein LOC113399294</fullName>
    </submittedName>
</protein>
<dbReference type="RefSeq" id="XP_026494173.2">
    <property type="nucleotide sequence ID" value="XM_026638388.2"/>
</dbReference>
<organism evidence="1 2">
    <name type="scientific">Vanessa tameamea</name>
    <name type="common">Kamehameha butterfly</name>
    <dbReference type="NCBI Taxonomy" id="334116"/>
    <lineage>
        <taxon>Eukaryota</taxon>
        <taxon>Metazoa</taxon>
        <taxon>Ecdysozoa</taxon>
        <taxon>Arthropoda</taxon>
        <taxon>Hexapoda</taxon>
        <taxon>Insecta</taxon>
        <taxon>Pterygota</taxon>
        <taxon>Neoptera</taxon>
        <taxon>Endopterygota</taxon>
        <taxon>Lepidoptera</taxon>
        <taxon>Glossata</taxon>
        <taxon>Ditrysia</taxon>
        <taxon>Papilionoidea</taxon>
        <taxon>Nymphalidae</taxon>
        <taxon>Nymphalinae</taxon>
        <taxon>Vanessa</taxon>
    </lineage>
</organism>
<evidence type="ECO:0000313" key="1">
    <source>
        <dbReference type="Proteomes" id="UP001652626"/>
    </source>
</evidence>
<keyword evidence="1" id="KW-1185">Reference proteome</keyword>
<reference evidence="2" key="1">
    <citation type="submission" date="2025-08" db="UniProtKB">
        <authorList>
            <consortium name="RefSeq"/>
        </authorList>
    </citation>
    <scope>IDENTIFICATION</scope>
    <source>
        <tissue evidence="2">Whole body</tissue>
    </source>
</reference>
<dbReference type="Proteomes" id="UP001652626">
    <property type="component" value="Chromosome 19"/>
</dbReference>
<accession>A0A8B8IAR6</accession>
<name>A0A8B8IAR6_VANTA</name>